<dbReference type="Pfam" id="PF03597">
    <property type="entry name" value="FixS"/>
    <property type="match status" value="1"/>
</dbReference>
<sequence>MMLESTIALIIISLGLGLGAWLAFVWAVKKGEFDDLEGPKYRMMNDDDEPPPPGGACR</sequence>
<dbReference type="STRING" id="589865.DaAHT2_0182"/>
<evidence type="ECO:0000256" key="1">
    <source>
        <dbReference type="SAM" id="Phobius"/>
    </source>
</evidence>
<keyword evidence="1" id="KW-1133">Transmembrane helix</keyword>
<name>D6Z611_DESAT</name>
<proteinExistence type="predicted"/>
<gene>
    <name evidence="2" type="ordered locus">DaAHT2_0182</name>
</gene>
<dbReference type="Proteomes" id="UP000001508">
    <property type="component" value="Chromosome"/>
</dbReference>
<dbReference type="eggNOG" id="COG3197">
    <property type="taxonomic scope" value="Bacteria"/>
</dbReference>
<dbReference type="AlphaFoldDB" id="D6Z611"/>
<dbReference type="KEGG" id="dak:DaAHT2_0182"/>
<dbReference type="RefSeq" id="WP_013162424.1">
    <property type="nucleotide sequence ID" value="NC_014216.1"/>
</dbReference>
<dbReference type="InParanoid" id="D6Z611"/>
<evidence type="ECO:0000313" key="3">
    <source>
        <dbReference type="Proteomes" id="UP000001508"/>
    </source>
</evidence>
<organism evidence="2 3">
    <name type="scientific">Desulfurivibrio alkaliphilus (strain DSM 19089 / UNIQEM U267 / AHT2)</name>
    <dbReference type="NCBI Taxonomy" id="589865"/>
    <lineage>
        <taxon>Bacteria</taxon>
        <taxon>Pseudomonadati</taxon>
        <taxon>Thermodesulfobacteriota</taxon>
        <taxon>Desulfobulbia</taxon>
        <taxon>Desulfobulbales</taxon>
        <taxon>Desulfobulbaceae</taxon>
        <taxon>Desulfurivibrio</taxon>
    </lineage>
</organism>
<dbReference type="InterPro" id="IPR004714">
    <property type="entry name" value="Cyt_oxidase_maturation_cbb3"/>
</dbReference>
<accession>D6Z611</accession>
<evidence type="ECO:0000313" key="2">
    <source>
        <dbReference type="EMBL" id="ADH84893.1"/>
    </source>
</evidence>
<reference evidence="3" key="1">
    <citation type="submission" date="2010-02" db="EMBL/GenBank/DDBJ databases">
        <title>Complete sequence of Desulfurivibrio alkaliphilus AHT2.</title>
        <authorList>
            <consortium name="US DOE Joint Genome Institute"/>
            <person name="Pitluck S."/>
            <person name="Chertkov O."/>
            <person name="Detter J.C."/>
            <person name="Han C."/>
            <person name="Tapia R."/>
            <person name="Larimer F."/>
            <person name="Land M."/>
            <person name="Hauser L."/>
            <person name="Kyrpides N."/>
            <person name="Mikhailova N."/>
            <person name="Sorokin D.Y."/>
            <person name="Muyzer G."/>
            <person name="Woyke T."/>
        </authorList>
    </citation>
    <scope>NUCLEOTIDE SEQUENCE [LARGE SCALE GENOMIC DNA]</scope>
    <source>
        <strain evidence="3">DSM 19089 / UNIQEM U267 / AHT2</strain>
    </source>
</reference>
<protein>
    <submittedName>
        <fullName evidence="2">Cytochrome oxidase maturation protein, cbb3-type</fullName>
    </submittedName>
</protein>
<keyword evidence="1" id="KW-0472">Membrane</keyword>
<keyword evidence="1" id="KW-0812">Transmembrane</keyword>
<keyword evidence="3" id="KW-1185">Reference proteome</keyword>
<feature type="transmembrane region" description="Helical" evidence="1">
    <location>
        <begin position="6"/>
        <end position="28"/>
    </location>
</feature>
<dbReference type="EMBL" id="CP001940">
    <property type="protein sequence ID" value="ADH84893.1"/>
    <property type="molecule type" value="Genomic_DNA"/>
</dbReference>
<dbReference type="NCBIfam" id="TIGR00847">
    <property type="entry name" value="ccoS"/>
    <property type="match status" value="1"/>
</dbReference>
<dbReference type="HOGENOM" id="CLU_176840_4_1_7"/>